<keyword evidence="1" id="KW-1133">Transmembrane helix</keyword>
<dbReference type="EMBL" id="QGHD01000012">
    <property type="protein sequence ID" value="PWL00156.1"/>
    <property type="molecule type" value="Genomic_DNA"/>
</dbReference>
<feature type="domain" description="PASTA" evidence="2">
    <location>
        <begin position="119"/>
        <end position="186"/>
    </location>
</feature>
<dbReference type="RefSeq" id="WP_158256492.1">
    <property type="nucleotide sequence ID" value="NZ_JAXEIU010000020.1"/>
</dbReference>
<dbReference type="SMART" id="SM00740">
    <property type="entry name" value="PASTA"/>
    <property type="match status" value="3"/>
</dbReference>
<protein>
    <submittedName>
        <fullName evidence="3">Beta-lactam-binding protein with PASTA domain</fullName>
    </submittedName>
</protein>
<keyword evidence="1" id="KW-0812">Transmembrane</keyword>
<dbReference type="CDD" id="cd06577">
    <property type="entry name" value="PASTA_pknB"/>
    <property type="match status" value="3"/>
</dbReference>
<feature type="domain" description="PASTA" evidence="2">
    <location>
        <begin position="50"/>
        <end position="118"/>
    </location>
</feature>
<evidence type="ECO:0000256" key="1">
    <source>
        <dbReference type="SAM" id="Phobius"/>
    </source>
</evidence>
<proteinExistence type="predicted"/>
<dbReference type="PROSITE" id="PS51178">
    <property type="entry name" value="PASTA"/>
    <property type="match status" value="3"/>
</dbReference>
<dbReference type="Gene3D" id="3.30.10.20">
    <property type="match status" value="3"/>
</dbReference>
<name>A0ABX5LNH8_9BACT</name>
<evidence type="ECO:0000313" key="3">
    <source>
        <dbReference type="EMBL" id="PWL00156.1"/>
    </source>
</evidence>
<keyword evidence="4" id="KW-1185">Reference proteome</keyword>
<feature type="transmembrane region" description="Helical" evidence="1">
    <location>
        <begin position="20"/>
        <end position="38"/>
    </location>
</feature>
<comment type="caution">
    <text evidence="3">The sequence shown here is derived from an EMBL/GenBank/DDBJ whole genome shotgun (WGS) entry which is preliminary data.</text>
</comment>
<sequence length="254" mass="27549">MAEQPRKENFIHRILRTKPWVYALLLLAVLLVFFAICFDKIAMPIVAREHVQELTVPKLEGLDSSAAIQKAEGAGFHVAFAKMREYSKVYDVDLVMRQNPPEGQKSKPGRTIHLTLSEGLNQITVPDLLDKTDEEAVEEIQKAGLVVGLTFKTPHVNISKGKVVRTYPSEGSLAHKGDTVDVFISSGAKGAKTEVPNVVGERTAIAISNLRTAGFIVGKTERKKEGSAGLVLSQKPEAGSLIAAGARVNLVISE</sequence>
<evidence type="ECO:0000259" key="2">
    <source>
        <dbReference type="PROSITE" id="PS51178"/>
    </source>
</evidence>
<evidence type="ECO:0000313" key="4">
    <source>
        <dbReference type="Proteomes" id="UP000245523"/>
    </source>
</evidence>
<accession>A0ABX5LNH8</accession>
<dbReference type="Proteomes" id="UP000245523">
    <property type="component" value="Unassembled WGS sequence"/>
</dbReference>
<gene>
    <name evidence="3" type="ORF">B0H50_11226</name>
</gene>
<reference evidence="3 4" key="1">
    <citation type="submission" date="2018-05" db="EMBL/GenBank/DDBJ databases">
        <title>Animal gut microbial communities from fecal samples from Wisconsin, USA.</title>
        <authorList>
            <person name="Neumann A."/>
        </authorList>
    </citation>
    <scope>NUCLEOTIDE SEQUENCE [LARGE SCALE GENOMIC DNA]</scope>
    <source>
        <strain evidence="3 4">UWS4</strain>
    </source>
</reference>
<organism evidence="3 4">
    <name type="scientific">Hallerella porci</name>
    <dbReference type="NCBI Taxonomy" id="1945871"/>
    <lineage>
        <taxon>Bacteria</taxon>
        <taxon>Pseudomonadati</taxon>
        <taxon>Fibrobacterota</taxon>
        <taxon>Fibrobacteria</taxon>
        <taxon>Fibrobacterales</taxon>
        <taxon>Fibrobacteraceae</taxon>
        <taxon>Hallerella</taxon>
    </lineage>
</organism>
<dbReference type="Pfam" id="PF03793">
    <property type="entry name" value="PASTA"/>
    <property type="match status" value="3"/>
</dbReference>
<keyword evidence="1" id="KW-0472">Membrane</keyword>
<dbReference type="InterPro" id="IPR005543">
    <property type="entry name" value="PASTA_dom"/>
</dbReference>
<feature type="domain" description="PASTA" evidence="2">
    <location>
        <begin position="189"/>
        <end position="254"/>
    </location>
</feature>